<keyword evidence="2" id="KW-1185">Reference proteome</keyword>
<dbReference type="EMBL" id="BBMS01000027">
    <property type="protein sequence ID" value="GAL27257.1"/>
    <property type="molecule type" value="Genomic_DNA"/>
</dbReference>
<evidence type="ECO:0000313" key="2">
    <source>
        <dbReference type="Proteomes" id="UP000029223"/>
    </source>
</evidence>
<protein>
    <submittedName>
        <fullName evidence="1">L-fucose mutarotase type 2</fullName>
    </submittedName>
</protein>
<accession>A0ABQ0JER9</accession>
<evidence type="ECO:0000313" key="1">
    <source>
        <dbReference type="EMBL" id="GAL27257.1"/>
    </source>
</evidence>
<comment type="caution">
    <text evidence="1">The sequence shown here is derived from an EMBL/GenBank/DDBJ whole genome shotgun (WGS) entry which is preliminary data.</text>
</comment>
<dbReference type="Gene3D" id="3.30.70.100">
    <property type="match status" value="1"/>
</dbReference>
<dbReference type="InterPro" id="IPR011008">
    <property type="entry name" value="Dimeric_a/b-barrel"/>
</dbReference>
<dbReference type="Proteomes" id="UP000029223">
    <property type="component" value="Unassembled WGS sequence"/>
</dbReference>
<proteinExistence type="predicted"/>
<dbReference type="SUPFAM" id="SSF54909">
    <property type="entry name" value="Dimeric alpha+beta barrel"/>
    <property type="match status" value="1"/>
</dbReference>
<organism evidence="1 2">
    <name type="scientific">Vibrio variabilis</name>
    <dbReference type="NCBI Taxonomy" id="990271"/>
    <lineage>
        <taxon>Bacteria</taxon>
        <taxon>Pseudomonadati</taxon>
        <taxon>Pseudomonadota</taxon>
        <taxon>Gammaproteobacteria</taxon>
        <taxon>Vibrionales</taxon>
        <taxon>Vibrionaceae</taxon>
        <taxon>Vibrio</taxon>
    </lineage>
</organism>
<reference evidence="2" key="1">
    <citation type="submission" date="2014-09" db="EMBL/GenBank/DDBJ databases">
        <title>Vibrio variabilis JCM 19239. (C206) whole genome shotgun sequence.</title>
        <authorList>
            <person name="Sawabe T."/>
            <person name="Meirelles P."/>
            <person name="Nakanishi M."/>
            <person name="Sayaka M."/>
            <person name="Hattori M."/>
            <person name="Ohkuma M."/>
        </authorList>
    </citation>
    <scope>NUCLEOTIDE SEQUENCE [LARGE SCALE GENOMIC DNA]</scope>
    <source>
        <strain evidence="2">JCM 19239</strain>
    </source>
</reference>
<dbReference type="PANTHER" id="PTHR34389">
    <property type="entry name" value="L-RHAMNOSE MUTAROTASE"/>
    <property type="match status" value="1"/>
</dbReference>
<sequence length="111" mass="13506">MRVGSVIEIKPEKISEYNQLHANQWPEVTTALTQARLHNYSIYLRQLPDGKHYLFSYYEYRGTDYQSDMDTLAKNPKIQQWWDICKPMHLPFEDRAEHEWWAEMEEVFHQD</sequence>
<reference evidence="2" key="2">
    <citation type="submission" date="2014-09" db="EMBL/GenBank/DDBJ databases">
        <authorList>
            <consortium name="NBRP consortium"/>
            <person name="Sawabe T."/>
            <person name="Meirelles P."/>
            <person name="Nakanishi M."/>
            <person name="Sayaka M."/>
            <person name="Hattori M."/>
            <person name="Ohkuma M."/>
        </authorList>
    </citation>
    <scope>NUCLEOTIDE SEQUENCE [LARGE SCALE GENOMIC DNA]</scope>
    <source>
        <strain evidence="2">JCM 19239</strain>
    </source>
</reference>
<dbReference type="PANTHER" id="PTHR34389:SF2">
    <property type="entry name" value="L-RHAMNOSE MUTAROTASE"/>
    <property type="match status" value="1"/>
</dbReference>
<dbReference type="InterPro" id="IPR008000">
    <property type="entry name" value="Rham/fucose_mutarotase"/>
</dbReference>
<name>A0ABQ0JER9_9VIBR</name>
<dbReference type="Pfam" id="PF05336">
    <property type="entry name" value="rhaM"/>
    <property type="match status" value="1"/>
</dbReference>
<gene>
    <name evidence="1" type="ORF">JCM19239_2069</name>
</gene>